<name>A0ABX1W838_9RHOB</name>
<evidence type="ECO:0000313" key="3">
    <source>
        <dbReference type="Proteomes" id="UP000599383"/>
    </source>
</evidence>
<accession>A0ABX1W838</accession>
<proteinExistence type="predicted"/>
<feature type="region of interest" description="Disordered" evidence="1">
    <location>
        <begin position="1"/>
        <end position="31"/>
    </location>
</feature>
<dbReference type="EMBL" id="WVQY01000001">
    <property type="protein sequence ID" value="NOD29443.1"/>
    <property type="molecule type" value="Genomic_DNA"/>
</dbReference>
<dbReference type="RefSeq" id="WP_171362810.1">
    <property type="nucleotide sequence ID" value="NZ_WVQY01000001.1"/>
</dbReference>
<evidence type="ECO:0008006" key="4">
    <source>
        <dbReference type="Google" id="ProtNLM"/>
    </source>
</evidence>
<evidence type="ECO:0000256" key="1">
    <source>
        <dbReference type="SAM" id="MobiDB-lite"/>
    </source>
</evidence>
<keyword evidence="3" id="KW-1185">Reference proteome</keyword>
<comment type="caution">
    <text evidence="2">The sequence shown here is derived from an EMBL/GenBank/DDBJ whole genome shotgun (WGS) entry which is preliminary data.</text>
</comment>
<reference evidence="2 3" key="1">
    <citation type="submission" date="2019-12" db="EMBL/GenBank/DDBJ databases">
        <title>Ruegeria JWLKs population differentiation of coral mucus and skeleton niches.</title>
        <authorList>
            <person name="Luo D."/>
        </authorList>
    </citation>
    <scope>NUCLEOTIDE SEQUENCE [LARGE SCALE GENOMIC DNA]</scope>
    <source>
        <strain evidence="2 3">HKCCD6238</strain>
    </source>
</reference>
<organism evidence="2 3">
    <name type="scientific">Ruegeria atlantica</name>
    <dbReference type="NCBI Taxonomy" id="81569"/>
    <lineage>
        <taxon>Bacteria</taxon>
        <taxon>Pseudomonadati</taxon>
        <taxon>Pseudomonadota</taxon>
        <taxon>Alphaproteobacteria</taxon>
        <taxon>Rhodobacterales</taxon>
        <taxon>Roseobacteraceae</taxon>
        <taxon>Ruegeria</taxon>
    </lineage>
</organism>
<gene>
    <name evidence="2" type="ORF">GS617_04100</name>
</gene>
<evidence type="ECO:0000313" key="2">
    <source>
        <dbReference type="EMBL" id="NOD29443.1"/>
    </source>
</evidence>
<sequence>MKHASNPMQKAHAAPRCTAKSKRTGLPCKNPAVKGWTVCRMHGAGGGHGPGKANPAYKHGMRTREAQEMRKDINDLVRLARELEQLLDSSGQR</sequence>
<feature type="region of interest" description="Disordered" evidence="1">
    <location>
        <begin position="44"/>
        <end position="65"/>
    </location>
</feature>
<dbReference type="Proteomes" id="UP000599383">
    <property type="component" value="Unassembled WGS sequence"/>
</dbReference>
<protein>
    <recommendedName>
        <fullName evidence="4">Periplasmic glucans biosynthesis protein</fullName>
    </recommendedName>
</protein>